<feature type="region of interest" description="Disordered" evidence="5">
    <location>
        <begin position="1"/>
        <end position="30"/>
    </location>
</feature>
<gene>
    <name evidence="7" type="ORF">JKP88DRAFT_295991</name>
</gene>
<dbReference type="Proteomes" id="UP000664859">
    <property type="component" value="Unassembled WGS sequence"/>
</dbReference>
<accession>A0A836CLX1</accession>
<sequence length="388" mass="41453">MAPPGSAAAARQRAAAKARQPVSMSADAEAARSTDVEAVLAPLRGLCATKEVTLKSAFWTFEYCVHGSVRQHRTYAQRSDDRSLGTFVRAELAPAEGMDIGTQPQTAAKGGIARGSVSTSAGGGARGGGGAEAAPAILERFEGGDVSEESGRARNTTVFLRCCGSARVVGAPALSLARAREPRDGEFELEACAPAMCDVLPGPTAIDLLEKAMRKGGVGGEGRCMAALSYIWWTYKFCYDKGIQQLHLTEPRADGILHVYTVETEYWLGRYSAALGRTTDDDLIVEQPDGRPSVLQLEYEGGTPCDSTAGGAEEGDHVRGQLRSSTVQFVCGDTEALRSVAEDHTCHYQVVVTRRSSDAEALRSVAKDHTCHYQVVHSPRVKYVLVKK</sequence>
<dbReference type="InterPro" id="IPR012913">
    <property type="entry name" value="OS9-like_dom"/>
</dbReference>
<dbReference type="PANTHER" id="PTHR15414:SF0">
    <property type="entry name" value="ENDOPLASMIC RETICULUM LECTIN 1"/>
    <property type="match status" value="1"/>
</dbReference>
<dbReference type="OrthoDB" id="448954at2759"/>
<evidence type="ECO:0000256" key="1">
    <source>
        <dbReference type="ARBA" id="ARBA00004240"/>
    </source>
</evidence>
<dbReference type="PROSITE" id="PS51914">
    <property type="entry name" value="MRH"/>
    <property type="match status" value="1"/>
</dbReference>
<feature type="region of interest" description="Disordered" evidence="5">
    <location>
        <begin position="100"/>
        <end position="131"/>
    </location>
</feature>
<reference evidence="7" key="1">
    <citation type="submission" date="2021-02" db="EMBL/GenBank/DDBJ databases">
        <title>First Annotated Genome of the Yellow-green Alga Tribonema minus.</title>
        <authorList>
            <person name="Mahan K.M."/>
        </authorList>
    </citation>
    <scope>NUCLEOTIDE SEQUENCE</scope>
    <source>
        <strain evidence="7">UTEX B ZZ1240</strain>
    </source>
</reference>
<comment type="caution">
    <text evidence="7">The sequence shown here is derived from an EMBL/GenBank/DDBJ whole genome shotgun (WGS) entry which is preliminary data.</text>
</comment>
<dbReference type="Pfam" id="PF07915">
    <property type="entry name" value="PRKCSH"/>
    <property type="match status" value="1"/>
</dbReference>
<keyword evidence="3" id="KW-0256">Endoplasmic reticulum</keyword>
<dbReference type="PANTHER" id="PTHR15414">
    <property type="entry name" value="OS-9-RELATED"/>
    <property type="match status" value="1"/>
</dbReference>
<evidence type="ECO:0000256" key="5">
    <source>
        <dbReference type="SAM" id="MobiDB-lite"/>
    </source>
</evidence>
<dbReference type="GO" id="GO:0030970">
    <property type="term" value="P:retrograde protein transport, ER to cytosol"/>
    <property type="evidence" value="ECO:0007669"/>
    <property type="project" value="TreeGrafter"/>
</dbReference>
<dbReference type="InterPro" id="IPR045149">
    <property type="entry name" value="OS-9-like"/>
</dbReference>
<evidence type="ECO:0000256" key="3">
    <source>
        <dbReference type="ARBA" id="ARBA00022824"/>
    </source>
</evidence>
<comment type="subcellular location">
    <subcellularLocation>
        <location evidence="1">Endoplasmic reticulum</location>
    </subcellularLocation>
</comment>
<evidence type="ECO:0000313" key="8">
    <source>
        <dbReference type="Proteomes" id="UP000664859"/>
    </source>
</evidence>
<protein>
    <recommendedName>
        <fullName evidence="6">MRH domain-containing protein</fullName>
    </recommendedName>
</protein>
<dbReference type="AlphaFoldDB" id="A0A836CLX1"/>
<dbReference type="InterPro" id="IPR009011">
    <property type="entry name" value="Man6P_isomerase_rcpt-bd_dom_sf"/>
</dbReference>
<dbReference type="GO" id="GO:0030968">
    <property type="term" value="P:endoplasmic reticulum unfolded protein response"/>
    <property type="evidence" value="ECO:0007669"/>
    <property type="project" value="InterPro"/>
</dbReference>
<keyword evidence="8" id="KW-1185">Reference proteome</keyword>
<evidence type="ECO:0000256" key="2">
    <source>
        <dbReference type="ARBA" id="ARBA00022729"/>
    </source>
</evidence>
<proteinExistence type="predicted"/>
<feature type="domain" description="MRH" evidence="6">
    <location>
        <begin position="222"/>
        <end position="360"/>
    </location>
</feature>
<dbReference type="EMBL" id="JAFCMP010000020">
    <property type="protein sequence ID" value="KAG5191395.1"/>
    <property type="molecule type" value="Genomic_DNA"/>
</dbReference>
<keyword evidence="2" id="KW-0732">Signal</keyword>
<dbReference type="Gene3D" id="2.70.130.10">
    <property type="entry name" value="Mannose-6-phosphate receptor binding domain"/>
    <property type="match status" value="2"/>
</dbReference>
<evidence type="ECO:0000256" key="4">
    <source>
        <dbReference type="ARBA" id="ARBA00023157"/>
    </source>
</evidence>
<feature type="compositionally biased region" description="Low complexity" evidence="5">
    <location>
        <begin position="7"/>
        <end position="20"/>
    </location>
</feature>
<dbReference type="GO" id="GO:0005788">
    <property type="term" value="C:endoplasmic reticulum lumen"/>
    <property type="evidence" value="ECO:0007669"/>
    <property type="project" value="TreeGrafter"/>
</dbReference>
<name>A0A836CLX1_9STRA</name>
<evidence type="ECO:0000259" key="6">
    <source>
        <dbReference type="PROSITE" id="PS51914"/>
    </source>
</evidence>
<keyword evidence="4" id="KW-1015">Disulfide bond</keyword>
<organism evidence="7 8">
    <name type="scientific">Tribonema minus</name>
    <dbReference type="NCBI Taxonomy" id="303371"/>
    <lineage>
        <taxon>Eukaryota</taxon>
        <taxon>Sar</taxon>
        <taxon>Stramenopiles</taxon>
        <taxon>Ochrophyta</taxon>
        <taxon>PX clade</taxon>
        <taxon>Xanthophyceae</taxon>
        <taxon>Tribonematales</taxon>
        <taxon>Tribonemataceae</taxon>
        <taxon>Tribonema</taxon>
    </lineage>
</organism>
<evidence type="ECO:0000313" key="7">
    <source>
        <dbReference type="EMBL" id="KAG5191395.1"/>
    </source>
</evidence>
<dbReference type="InterPro" id="IPR044865">
    <property type="entry name" value="MRH_dom"/>
</dbReference>
<dbReference type="SUPFAM" id="SSF50911">
    <property type="entry name" value="Mannose 6-phosphate receptor domain"/>
    <property type="match status" value="1"/>
</dbReference>
<feature type="compositionally biased region" description="Gly residues" evidence="5">
    <location>
        <begin position="121"/>
        <end position="131"/>
    </location>
</feature>